<dbReference type="AlphaFoldDB" id="W2XZE2"/>
<dbReference type="EMBL" id="ANIY01004984">
    <property type="protein sequence ID" value="ETP28205.1"/>
    <property type="molecule type" value="Genomic_DNA"/>
</dbReference>
<accession>W2XZE2</accession>
<evidence type="ECO:0000313" key="1">
    <source>
        <dbReference type="EMBL" id="ETP28205.1"/>
    </source>
</evidence>
<proteinExistence type="predicted"/>
<protein>
    <submittedName>
        <fullName evidence="1">Uncharacterized protein</fullName>
    </submittedName>
</protein>
<comment type="caution">
    <text evidence="1">The sequence shown here is derived from an EMBL/GenBank/DDBJ whole genome shotgun (WGS) entry which is preliminary data.</text>
</comment>
<gene>
    <name evidence="1" type="ORF">F442_22506</name>
</gene>
<organism evidence="1 2">
    <name type="scientific">Phytophthora nicotianae P10297</name>
    <dbReference type="NCBI Taxonomy" id="1317064"/>
    <lineage>
        <taxon>Eukaryota</taxon>
        <taxon>Sar</taxon>
        <taxon>Stramenopiles</taxon>
        <taxon>Oomycota</taxon>
        <taxon>Peronosporomycetes</taxon>
        <taxon>Peronosporales</taxon>
        <taxon>Peronosporaceae</taxon>
        <taxon>Phytophthora</taxon>
    </lineage>
</organism>
<reference evidence="1 2" key="1">
    <citation type="submission" date="2013-11" db="EMBL/GenBank/DDBJ databases">
        <title>The Genome Sequence of Phytophthora parasitica P10297.</title>
        <authorList>
            <consortium name="The Broad Institute Genomics Platform"/>
            <person name="Russ C."/>
            <person name="Tyler B."/>
            <person name="Panabieres F."/>
            <person name="Shan W."/>
            <person name="Tripathy S."/>
            <person name="Grunwald N."/>
            <person name="Machado M."/>
            <person name="Johnson C.S."/>
            <person name="Walker B."/>
            <person name="Young S.K."/>
            <person name="Zeng Q."/>
            <person name="Gargeya S."/>
            <person name="Fitzgerald M."/>
            <person name="Haas B."/>
            <person name="Abouelleil A."/>
            <person name="Allen A.W."/>
            <person name="Alvarado L."/>
            <person name="Arachchi H.M."/>
            <person name="Berlin A.M."/>
            <person name="Chapman S.B."/>
            <person name="Gainer-Dewar J."/>
            <person name="Goldberg J."/>
            <person name="Griggs A."/>
            <person name="Gujja S."/>
            <person name="Hansen M."/>
            <person name="Howarth C."/>
            <person name="Imamovic A."/>
            <person name="Ireland A."/>
            <person name="Larimer J."/>
            <person name="McCowan C."/>
            <person name="Murphy C."/>
            <person name="Pearson M."/>
            <person name="Poon T.W."/>
            <person name="Priest M."/>
            <person name="Roberts A."/>
            <person name="Saif S."/>
            <person name="Shea T."/>
            <person name="Sisk P."/>
            <person name="Sykes S."/>
            <person name="Wortman J."/>
            <person name="Nusbaum C."/>
            <person name="Birren B."/>
        </authorList>
    </citation>
    <scope>NUCLEOTIDE SEQUENCE [LARGE SCALE GENOMIC DNA]</scope>
    <source>
        <strain evidence="1 2">P10297</strain>
    </source>
</reference>
<name>W2XZE2_PHYNI</name>
<evidence type="ECO:0000313" key="2">
    <source>
        <dbReference type="Proteomes" id="UP000018948"/>
    </source>
</evidence>
<dbReference type="Proteomes" id="UP000018948">
    <property type="component" value="Unassembled WGS sequence"/>
</dbReference>
<sequence length="223" mass="24897">MIRATLPSQDMDDDVDSTDQVDLTLSKEGAEEFKCLSGRQKDRLFNQLAGSDNPDDELAGLAYRGNTVSIHAYPTPRNQGGDEENCFDEVAKGTVERTGFPVSLIYYIRGGRFPVNLGMRLKLEEREQTFRFHVESRKSSDLTWQQQKGGAKVSTGVRSLFSLPVRALKAKTKKSSKEQACKLFAVYTDGLFSGDETRMSCTNCTLLPPSSVSYYAIMLHCLR</sequence>